<accession>A0A2Y9AFM1</accession>
<dbReference type="InterPro" id="IPR005152">
    <property type="entry name" value="Lipase_secreted"/>
</dbReference>
<dbReference type="EMBL" id="UETB01000008">
    <property type="protein sequence ID" value="SSA43264.1"/>
    <property type="molecule type" value="Genomic_DNA"/>
</dbReference>
<evidence type="ECO:0000256" key="1">
    <source>
        <dbReference type="SAM" id="Phobius"/>
    </source>
</evidence>
<dbReference type="Proteomes" id="UP000250222">
    <property type="component" value="Unassembled WGS sequence"/>
</dbReference>
<feature type="transmembrane region" description="Helical" evidence="1">
    <location>
        <begin position="154"/>
        <end position="178"/>
    </location>
</feature>
<dbReference type="GO" id="GO:0016042">
    <property type="term" value="P:lipid catabolic process"/>
    <property type="evidence" value="ECO:0007669"/>
    <property type="project" value="InterPro"/>
</dbReference>
<evidence type="ECO:0000313" key="2">
    <source>
        <dbReference type="EMBL" id="SSA43264.1"/>
    </source>
</evidence>
<keyword evidence="1" id="KW-0812">Transmembrane</keyword>
<feature type="transmembrane region" description="Helical" evidence="1">
    <location>
        <begin position="190"/>
        <end position="210"/>
    </location>
</feature>
<dbReference type="AlphaFoldDB" id="A0A2Y9AFM1"/>
<proteinExistence type="predicted"/>
<keyword evidence="1" id="KW-0472">Membrane</keyword>
<dbReference type="RefSeq" id="WP_258369444.1">
    <property type="nucleotide sequence ID" value="NZ_QKLZ01000008.1"/>
</dbReference>
<feature type="transmembrane region" description="Helical" evidence="1">
    <location>
        <begin position="74"/>
        <end position="92"/>
    </location>
</feature>
<evidence type="ECO:0000313" key="3">
    <source>
        <dbReference type="Proteomes" id="UP000250222"/>
    </source>
</evidence>
<dbReference type="PANTHER" id="PTHR34853:SF1">
    <property type="entry name" value="LIPASE 5"/>
    <property type="match status" value="1"/>
</dbReference>
<dbReference type="PANTHER" id="PTHR34853">
    <property type="match status" value="1"/>
</dbReference>
<gene>
    <name evidence="2" type="ORF">SAMN05216184_10828</name>
</gene>
<dbReference type="Pfam" id="PF03583">
    <property type="entry name" value="LIP"/>
    <property type="match status" value="1"/>
</dbReference>
<dbReference type="GO" id="GO:0004806">
    <property type="term" value="F:triacylglycerol lipase activity"/>
    <property type="evidence" value="ECO:0007669"/>
    <property type="project" value="InterPro"/>
</dbReference>
<dbReference type="Pfam" id="PF03729">
    <property type="entry name" value="DUF308"/>
    <property type="match status" value="2"/>
</dbReference>
<keyword evidence="1" id="KW-1133">Transmembrane helix</keyword>
<dbReference type="InterPro" id="IPR029058">
    <property type="entry name" value="AB_hydrolase_fold"/>
</dbReference>
<dbReference type="Gene3D" id="3.40.50.1820">
    <property type="entry name" value="alpha/beta hydrolase"/>
    <property type="match status" value="2"/>
</dbReference>
<sequence>MNLRHVLGRAFRALDRVPRWARLLLAAGVVALGVLTVLRPTSSLGALALLLGAGLVLQGVVEVVGATPGARGRATAAAAGWVLAGGLVLLLPGLTVRVLAVVVAVALLVHGALLLVSALRRGRAGADRLADAAFGVAGVLLGLLALAWPDITSLATAVAVGARLVMSGVALAWTTAGTRRSPRHRPRRRAVAALTAVAVAAGAAVLSGTLREGSTVTDDFYAAPRDVPAEPGRLVRAEDLTRGVPEGGRGWRVLYTTTRGDGTPAVASGLVVVPEGEGPWPVVDWHHGTTGVAEHCAPSLSREPFASGALLVLPEVLDSGWALVATDYIGLGTGGPHPYLVGPDSAHAALDAVRAARELVDLDDRTVAWGHSQGGGAALWSGALQPEYAPDVELAGVAALAPASDLRGLVAGLEDVTGGSVLASYVAAAYAAEYDDVTWRQYVRPGAEVVLRQMAERCLEPPGVLASVLTALALSAEPTLFAADPASGAFGARLTQNEPPPSALPVLLAQGGADTLITPAVQDAYVERLCARGATVDHRTYTGRDHLSLVAADSPLVPDLLAWTAERLRAAPVSRDCRTVRDAGPEAPPPPP</sequence>
<name>A0A2Y9AFM1_9MICO</name>
<protein>
    <submittedName>
        <fullName evidence="2">Uncharacterized membrane protein HdeD, DUF308 family</fullName>
    </submittedName>
</protein>
<dbReference type="SUPFAM" id="SSF53474">
    <property type="entry name" value="alpha/beta-Hydrolases"/>
    <property type="match status" value="1"/>
</dbReference>
<organism evidence="2 3">
    <name type="scientific">Georgenia satyanarayanai</name>
    <dbReference type="NCBI Taxonomy" id="860221"/>
    <lineage>
        <taxon>Bacteria</taxon>
        <taxon>Bacillati</taxon>
        <taxon>Actinomycetota</taxon>
        <taxon>Actinomycetes</taxon>
        <taxon>Micrococcales</taxon>
        <taxon>Bogoriellaceae</taxon>
        <taxon>Georgenia</taxon>
    </lineage>
</organism>
<feature type="transmembrane region" description="Helical" evidence="1">
    <location>
        <begin position="44"/>
        <end position="67"/>
    </location>
</feature>
<feature type="transmembrane region" description="Helical" evidence="1">
    <location>
        <begin position="129"/>
        <end position="148"/>
    </location>
</feature>
<dbReference type="InterPro" id="IPR005325">
    <property type="entry name" value="DUF308_memb"/>
</dbReference>
<keyword evidence="3" id="KW-1185">Reference proteome</keyword>
<feature type="transmembrane region" description="Helical" evidence="1">
    <location>
        <begin position="20"/>
        <end position="38"/>
    </location>
</feature>
<reference evidence="2 3" key="1">
    <citation type="submission" date="2016-10" db="EMBL/GenBank/DDBJ databases">
        <authorList>
            <person name="Cai Z."/>
        </authorList>
    </citation>
    <scope>NUCLEOTIDE SEQUENCE [LARGE SCALE GENOMIC DNA]</scope>
    <source>
        <strain evidence="2 3">CGMCC 1.10826</strain>
    </source>
</reference>
<feature type="transmembrane region" description="Helical" evidence="1">
    <location>
        <begin position="98"/>
        <end position="117"/>
    </location>
</feature>